<proteinExistence type="predicted"/>
<dbReference type="PANTHER" id="PTHR31589">
    <property type="entry name" value="PROTEIN, PUTATIVE (DUF239)-RELATED-RELATED"/>
    <property type="match status" value="1"/>
</dbReference>
<organism evidence="2 3">
    <name type="scientific">Parasponia andersonii</name>
    <name type="common">Sponia andersonii</name>
    <dbReference type="NCBI Taxonomy" id="3476"/>
    <lineage>
        <taxon>Eukaryota</taxon>
        <taxon>Viridiplantae</taxon>
        <taxon>Streptophyta</taxon>
        <taxon>Embryophyta</taxon>
        <taxon>Tracheophyta</taxon>
        <taxon>Spermatophyta</taxon>
        <taxon>Magnoliopsida</taxon>
        <taxon>eudicotyledons</taxon>
        <taxon>Gunneridae</taxon>
        <taxon>Pentapetalae</taxon>
        <taxon>rosids</taxon>
        <taxon>fabids</taxon>
        <taxon>Rosales</taxon>
        <taxon>Cannabaceae</taxon>
        <taxon>Parasponia</taxon>
    </lineage>
</organism>
<evidence type="ECO:0000259" key="1">
    <source>
        <dbReference type="PROSITE" id="PS52045"/>
    </source>
</evidence>
<dbReference type="Gene3D" id="3.90.1320.10">
    <property type="entry name" value="Outer-capsid protein sigma 3, large lobe"/>
    <property type="match status" value="1"/>
</dbReference>
<dbReference type="InterPro" id="IPR053168">
    <property type="entry name" value="Glutamic_endopeptidase"/>
</dbReference>
<accession>A0A2P5CPC4</accession>
<dbReference type="OrthoDB" id="1858978at2759"/>
<dbReference type="EMBL" id="JXTB01000109">
    <property type="protein sequence ID" value="PON62881.1"/>
    <property type="molecule type" value="Genomic_DNA"/>
</dbReference>
<dbReference type="Pfam" id="PF14365">
    <property type="entry name" value="Neprosin_AP"/>
    <property type="match status" value="1"/>
</dbReference>
<evidence type="ECO:0000313" key="3">
    <source>
        <dbReference type="Proteomes" id="UP000237105"/>
    </source>
</evidence>
<feature type="domain" description="Neprosin PEP catalytic" evidence="1">
    <location>
        <begin position="154"/>
        <end position="403"/>
    </location>
</feature>
<dbReference type="Pfam" id="PF03080">
    <property type="entry name" value="Neprosin"/>
    <property type="match status" value="1"/>
</dbReference>
<dbReference type="PROSITE" id="PS52045">
    <property type="entry name" value="NEPROSIN_PEP_CD"/>
    <property type="match status" value="1"/>
</dbReference>
<dbReference type="AlphaFoldDB" id="A0A2P5CPC4"/>
<dbReference type="InterPro" id="IPR004314">
    <property type="entry name" value="Neprosin"/>
</dbReference>
<keyword evidence="3" id="KW-1185">Reference proteome</keyword>
<sequence length="407" mass="45706">MASRDSKDIIAMFMVPLALIFVTNAVQGWERLLKEEYMELDIQLKLINKPPLRSFQTEYGDVIDCVDMYKQLAFDHPLLKSHTIQMKPKTIPEDKGSEASSTAYISSKYMPKNIRCPTGSVPIRRATREDLIMAESVKYLGLNYPTDNPFRGSTVDIQGHHSAVLNLRNQNYGARSRINIWDPSVQDHQFSIGTMWIVSGPKEDINSLQAGWAVHKFLSPNGSRLYTYWTADGYQKTGCFNVLCPGFVQVSSEITLGLALPPSTFNGSQTDMLLSLYQDRASGHWWLMFEDKYVGYWPKEIIPRLGEGATFVSWGGEVYSPLGLLSPAMGGGHFPEEGFGKAAYIIQIKVVRDDTNSTKFEDPPDYALKTWANQPHCYNAKNDYQAAGGWGYYVFFGGPGNCSFAME</sequence>
<name>A0A2P5CPC4_PARAD</name>
<dbReference type="PANTHER" id="PTHR31589:SF235">
    <property type="entry name" value="PROTEIN, PUTATIVE (DUF239)-RELATED"/>
    <property type="match status" value="1"/>
</dbReference>
<dbReference type="Proteomes" id="UP000237105">
    <property type="component" value="Unassembled WGS sequence"/>
</dbReference>
<gene>
    <name evidence="2" type="ORF">PanWU01x14_135570</name>
</gene>
<evidence type="ECO:0000313" key="2">
    <source>
        <dbReference type="EMBL" id="PON62881.1"/>
    </source>
</evidence>
<dbReference type="InterPro" id="IPR025521">
    <property type="entry name" value="Neprosin_propep"/>
</dbReference>
<comment type="caution">
    <text evidence="2">The sequence shown here is derived from an EMBL/GenBank/DDBJ whole genome shotgun (WGS) entry which is preliminary data.</text>
</comment>
<protein>
    <recommendedName>
        <fullName evidence="1">Neprosin PEP catalytic domain-containing protein</fullName>
    </recommendedName>
</protein>
<reference evidence="3" key="1">
    <citation type="submission" date="2016-06" db="EMBL/GenBank/DDBJ databases">
        <title>Parallel loss of symbiosis genes in relatives of nitrogen-fixing non-legume Parasponia.</title>
        <authorList>
            <person name="Van Velzen R."/>
            <person name="Holmer R."/>
            <person name="Bu F."/>
            <person name="Rutten L."/>
            <person name="Van Zeijl A."/>
            <person name="Liu W."/>
            <person name="Santuari L."/>
            <person name="Cao Q."/>
            <person name="Sharma T."/>
            <person name="Shen D."/>
            <person name="Roswanjaya Y."/>
            <person name="Wardhani T."/>
            <person name="Kalhor M.S."/>
            <person name="Jansen J."/>
            <person name="Van den Hoogen J."/>
            <person name="Gungor B."/>
            <person name="Hartog M."/>
            <person name="Hontelez J."/>
            <person name="Verver J."/>
            <person name="Yang W.-C."/>
            <person name="Schijlen E."/>
            <person name="Repin R."/>
            <person name="Schilthuizen M."/>
            <person name="Schranz E."/>
            <person name="Heidstra R."/>
            <person name="Miyata K."/>
            <person name="Fedorova E."/>
            <person name="Kohlen W."/>
            <person name="Bisseling T."/>
            <person name="Smit S."/>
            <person name="Geurts R."/>
        </authorList>
    </citation>
    <scope>NUCLEOTIDE SEQUENCE [LARGE SCALE GENOMIC DNA]</scope>
    <source>
        <strain evidence="3">cv. WU1-14</strain>
    </source>
</reference>